<dbReference type="PANTHER" id="PTHR21666:SF289">
    <property type="entry name" value="L-ALA--D-GLU ENDOPEPTIDASE"/>
    <property type="match status" value="1"/>
</dbReference>
<accession>A0A074LH12</accession>
<keyword evidence="1" id="KW-0732">Signal</keyword>
<sequence length="287" mass="32339">MGVSSKIKNWIETRYLFVIRREEDFSVIQSFSITRIKITLLAFLFLLTSLIVSLTLSRTLLARWLDPVYQETENTERIFALSEIVDSLYYEVQAKDQYVENILKLMSGGHLDTTGTVINEPSAGVDRNELDLYKSGTATERIRKEFESMPLDESSFRRLGGSFSTTYFFPPLKGVITSKYNVVEGHFGVDVVAAENEPVKAIAQGTVIFSTWTLETGYNIGVQHSNELVSIYKHNSVLLKQVGDPVKGGEIISIIGNTGEQTSGHHLHLELWYKGTPLNPQEFITFD</sequence>
<dbReference type="CDD" id="cd12797">
    <property type="entry name" value="M23_peptidase"/>
    <property type="match status" value="1"/>
</dbReference>
<evidence type="ECO:0000313" key="5">
    <source>
        <dbReference type="Proteomes" id="UP000027821"/>
    </source>
</evidence>
<reference evidence="4 5" key="1">
    <citation type="submission" date="2014-04" db="EMBL/GenBank/DDBJ databases">
        <title>Characterization and application of a salt tolerant electro-active bacterium.</title>
        <authorList>
            <person name="Yang L."/>
            <person name="Wei S."/>
            <person name="Tay Q.X.M."/>
        </authorList>
    </citation>
    <scope>NUCLEOTIDE SEQUENCE [LARGE SCALE GENOMIC DNA]</scope>
    <source>
        <strain evidence="4 5">LY1</strain>
    </source>
</reference>
<gene>
    <name evidence="4" type="ORF">EL17_15780</name>
</gene>
<feature type="transmembrane region" description="Helical" evidence="2">
    <location>
        <begin position="38"/>
        <end position="56"/>
    </location>
</feature>
<dbReference type="eggNOG" id="COG0739">
    <property type="taxonomic scope" value="Bacteria"/>
</dbReference>
<dbReference type="STRING" id="1048983.EL17_15780"/>
<dbReference type="InterPro" id="IPR016047">
    <property type="entry name" value="M23ase_b-sheet_dom"/>
</dbReference>
<keyword evidence="5" id="KW-1185">Reference proteome</keyword>
<dbReference type="Proteomes" id="UP000027821">
    <property type="component" value="Unassembled WGS sequence"/>
</dbReference>
<keyword evidence="2" id="KW-0472">Membrane</keyword>
<dbReference type="Gene3D" id="2.70.70.10">
    <property type="entry name" value="Glucose Permease (Domain IIA)"/>
    <property type="match status" value="1"/>
</dbReference>
<proteinExistence type="predicted"/>
<dbReference type="Pfam" id="PF01551">
    <property type="entry name" value="Peptidase_M23"/>
    <property type="match status" value="1"/>
</dbReference>
<keyword evidence="2" id="KW-0812">Transmembrane</keyword>
<keyword evidence="2" id="KW-1133">Transmembrane helix</keyword>
<dbReference type="GO" id="GO:0004222">
    <property type="term" value="F:metalloendopeptidase activity"/>
    <property type="evidence" value="ECO:0007669"/>
    <property type="project" value="TreeGrafter"/>
</dbReference>
<dbReference type="SUPFAM" id="SSF51261">
    <property type="entry name" value="Duplicated hybrid motif"/>
    <property type="match status" value="1"/>
</dbReference>
<name>A0A074LH12_9BACT</name>
<evidence type="ECO:0000256" key="1">
    <source>
        <dbReference type="ARBA" id="ARBA00022729"/>
    </source>
</evidence>
<dbReference type="InterPro" id="IPR011055">
    <property type="entry name" value="Dup_hybrid_motif"/>
</dbReference>
<evidence type="ECO:0000259" key="3">
    <source>
        <dbReference type="Pfam" id="PF01551"/>
    </source>
</evidence>
<evidence type="ECO:0000313" key="4">
    <source>
        <dbReference type="EMBL" id="KEO73067.1"/>
    </source>
</evidence>
<feature type="domain" description="M23ase beta-sheet core" evidence="3">
    <location>
        <begin position="185"/>
        <end position="280"/>
    </location>
</feature>
<dbReference type="RefSeq" id="WP_035076346.1">
    <property type="nucleotide sequence ID" value="NZ_JMIH01000023.1"/>
</dbReference>
<evidence type="ECO:0000256" key="2">
    <source>
        <dbReference type="SAM" id="Phobius"/>
    </source>
</evidence>
<dbReference type="InterPro" id="IPR050570">
    <property type="entry name" value="Cell_wall_metabolism_enzyme"/>
</dbReference>
<organism evidence="4 5">
    <name type="scientific">Anditalea andensis</name>
    <dbReference type="NCBI Taxonomy" id="1048983"/>
    <lineage>
        <taxon>Bacteria</taxon>
        <taxon>Pseudomonadati</taxon>
        <taxon>Bacteroidota</taxon>
        <taxon>Cytophagia</taxon>
        <taxon>Cytophagales</taxon>
        <taxon>Cytophagaceae</taxon>
        <taxon>Anditalea</taxon>
    </lineage>
</organism>
<dbReference type="PANTHER" id="PTHR21666">
    <property type="entry name" value="PEPTIDASE-RELATED"/>
    <property type="match status" value="1"/>
</dbReference>
<comment type="caution">
    <text evidence="4">The sequence shown here is derived from an EMBL/GenBank/DDBJ whole genome shotgun (WGS) entry which is preliminary data.</text>
</comment>
<protein>
    <submittedName>
        <fullName evidence="4">Peptidase M23</fullName>
    </submittedName>
</protein>
<dbReference type="AlphaFoldDB" id="A0A074LH12"/>
<dbReference type="EMBL" id="JMIH01000023">
    <property type="protein sequence ID" value="KEO73067.1"/>
    <property type="molecule type" value="Genomic_DNA"/>
</dbReference>
<dbReference type="OrthoDB" id="9814377at2"/>